<gene>
    <name evidence="4" type="ORF">SAMN05421676_10636</name>
</gene>
<feature type="transmembrane region" description="Helical" evidence="3">
    <location>
        <begin position="71"/>
        <end position="92"/>
    </location>
</feature>
<evidence type="ECO:0000313" key="4">
    <source>
        <dbReference type="EMBL" id="SET60127.1"/>
    </source>
</evidence>
<evidence type="ECO:0000256" key="3">
    <source>
        <dbReference type="SAM" id="Phobius"/>
    </source>
</evidence>
<evidence type="ECO:0000256" key="2">
    <source>
        <dbReference type="SAM" id="MobiDB-lite"/>
    </source>
</evidence>
<protein>
    <submittedName>
        <fullName evidence="4">Uncharacterized protein</fullName>
    </submittedName>
</protein>
<dbReference type="SUPFAM" id="SSF103473">
    <property type="entry name" value="MFS general substrate transporter"/>
    <property type="match status" value="1"/>
</dbReference>
<dbReference type="RefSeq" id="WP_220083823.1">
    <property type="nucleotide sequence ID" value="NZ_FOHJ01000006.1"/>
</dbReference>
<evidence type="ECO:0000256" key="1">
    <source>
        <dbReference type="SAM" id="Coils"/>
    </source>
</evidence>
<dbReference type="AlphaFoldDB" id="A0A1I0FPU1"/>
<reference evidence="5" key="1">
    <citation type="submission" date="2016-10" db="EMBL/GenBank/DDBJ databases">
        <authorList>
            <person name="Varghese N."/>
            <person name="Submissions S."/>
        </authorList>
    </citation>
    <scope>NUCLEOTIDE SEQUENCE [LARGE SCALE GENOMIC DNA]</scope>
    <source>
        <strain evidence="5">CGMCC 1.3566</strain>
    </source>
</reference>
<proteinExistence type="predicted"/>
<dbReference type="STRING" id="237682.SAMN05421676_10636"/>
<feature type="coiled-coil region" evidence="1">
    <location>
        <begin position="2"/>
        <end position="29"/>
    </location>
</feature>
<dbReference type="Pfam" id="PF19609">
    <property type="entry name" value="DUF6114"/>
    <property type="match status" value="1"/>
</dbReference>
<dbReference type="Proteomes" id="UP000199095">
    <property type="component" value="Unassembled WGS sequence"/>
</dbReference>
<sequence>MGEKEERVLEKKEKRQEKLLKKYESMEGAGKFKKWRNERPFWGATLTLLAGLMVLYIPLQLYAIAFIPGSLVFVGFLFGGLILIVGTCAYFYPKLSTLFGVITIFLSVLSIMGALGGFIIGTIIGIIGGSLCIAWQQDEISFTAPSDKKRIKRRPKHQRPIENNQSLQA</sequence>
<keyword evidence="5" id="KW-1185">Reference proteome</keyword>
<keyword evidence="3" id="KW-0812">Transmembrane</keyword>
<dbReference type="Gene3D" id="1.20.1250.20">
    <property type="entry name" value="MFS general substrate transporter like domains"/>
    <property type="match status" value="1"/>
</dbReference>
<keyword evidence="1" id="KW-0175">Coiled coil</keyword>
<keyword evidence="3" id="KW-1133">Transmembrane helix</keyword>
<feature type="transmembrane region" description="Helical" evidence="3">
    <location>
        <begin position="41"/>
        <end position="59"/>
    </location>
</feature>
<feature type="region of interest" description="Disordered" evidence="2">
    <location>
        <begin position="148"/>
        <end position="169"/>
    </location>
</feature>
<keyword evidence="3" id="KW-0472">Membrane</keyword>
<name>A0A1I0FPU1_9BACI</name>
<dbReference type="InterPro" id="IPR046096">
    <property type="entry name" value="DUF6114"/>
</dbReference>
<feature type="transmembrane region" description="Helical" evidence="3">
    <location>
        <begin position="98"/>
        <end position="127"/>
    </location>
</feature>
<organism evidence="4 5">
    <name type="scientific">Salinibacillus kushneri</name>
    <dbReference type="NCBI Taxonomy" id="237682"/>
    <lineage>
        <taxon>Bacteria</taxon>
        <taxon>Bacillati</taxon>
        <taxon>Bacillota</taxon>
        <taxon>Bacilli</taxon>
        <taxon>Bacillales</taxon>
        <taxon>Bacillaceae</taxon>
        <taxon>Salinibacillus</taxon>
    </lineage>
</organism>
<evidence type="ECO:0000313" key="5">
    <source>
        <dbReference type="Proteomes" id="UP000199095"/>
    </source>
</evidence>
<dbReference type="EMBL" id="FOHJ01000006">
    <property type="protein sequence ID" value="SET60127.1"/>
    <property type="molecule type" value="Genomic_DNA"/>
</dbReference>
<dbReference type="InterPro" id="IPR036259">
    <property type="entry name" value="MFS_trans_sf"/>
</dbReference>
<accession>A0A1I0FPU1</accession>
<feature type="compositionally biased region" description="Basic residues" evidence="2">
    <location>
        <begin position="149"/>
        <end position="158"/>
    </location>
</feature>